<name>A0A9E7CUV5_9FLAO</name>
<dbReference type="RefSeq" id="WP_255845634.1">
    <property type="nucleotide sequence ID" value="NZ_CP094358.1"/>
</dbReference>
<gene>
    <name evidence="1" type="ORF">MQE35_06895</name>
</gene>
<protein>
    <submittedName>
        <fullName evidence="1">Uncharacterized protein</fullName>
    </submittedName>
</protein>
<organism evidence="1 2">
    <name type="scientific">Abyssalbus ytuae</name>
    <dbReference type="NCBI Taxonomy" id="2926907"/>
    <lineage>
        <taxon>Bacteria</taxon>
        <taxon>Pseudomonadati</taxon>
        <taxon>Bacteroidota</taxon>
        <taxon>Flavobacteriia</taxon>
        <taxon>Flavobacteriales</taxon>
        <taxon>Flavobacteriaceae</taxon>
        <taxon>Abyssalbus</taxon>
    </lineage>
</organism>
<accession>A0A9E7CUV5</accession>
<evidence type="ECO:0000313" key="1">
    <source>
        <dbReference type="EMBL" id="UOB19017.1"/>
    </source>
</evidence>
<sequence length="203" mass="23423">MKQSIFILFVVTSYHLALSQINSDDRVYEIQHLLKEGKYSFDVLCTSVPSKSEEKDNTIIYPYSKNIKVLNNSEYADPFTPTKNIPDIDVSPVSIAEYRIIHNDTLIELKPDEPGLPFITVNLNSNTIKLEGKILRFANTIDVNNTDNSFQSKWKGYKWKNNTAIECKFIVGKIESSGKIYLEIKGYYDEYPIEGFFHYRLLS</sequence>
<evidence type="ECO:0000313" key="2">
    <source>
        <dbReference type="Proteomes" id="UP000831290"/>
    </source>
</evidence>
<dbReference type="EMBL" id="CP094358">
    <property type="protein sequence ID" value="UOB19017.1"/>
    <property type="molecule type" value="Genomic_DNA"/>
</dbReference>
<keyword evidence="2" id="KW-1185">Reference proteome</keyword>
<dbReference type="Proteomes" id="UP000831290">
    <property type="component" value="Chromosome"/>
</dbReference>
<dbReference type="AlphaFoldDB" id="A0A9E7CUV5"/>
<reference evidence="1" key="1">
    <citation type="submission" date="2022-03" db="EMBL/GenBank/DDBJ databases">
        <title>Description of Abyssus ytuae gen. nov., sp. nov., a novel member of the family Flavobacteriaceae isolated from the sediment of Mariana Trench.</title>
        <authorList>
            <person name="Zhang J."/>
            <person name="Xu X."/>
        </authorList>
    </citation>
    <scope>NUCLEOTIDE SEQUENCE</scope>
    <source>
        <strain evidence="1">MT3330</strain>
    </source>
</reference>
<dbReference type="KEGG" id="fbm:MQE35_06895"/>
<proteinExistence type="predicted"/>